<dbReference type="Gene3D" id="3.30.450.20">
    <property type="entry name" value="PAS domain"/>
    <property type="match status" value="1"/>
</dbReference>
<proteinExistence type="predicted"/>
<organism evidence="1">
    <name type="scientific">Salmonella enterica</name>
    <name type="common">Salmonella choleraesuis</name>
    <dbReference type="NCBI Taxonomy" id="28901"/>
    <lineage>
        <taxon>Bacteria</taxon>
        <taxon>Pseudomonadati</taxon>
        <taxon>Pseudomonadota</taxon>
        <taxon>Gammaproteobacteria</taxon>
        <taxon>Enterobacterales</taxon>
        <taxon>Enterobacteriaceae</taxon>
        <taxon>Salmonella</taxon>
    </lineage>
</organism>
<dbReference type="EMBL" id="AAGMPN010000032">
    <property type="protein sequence ID" value="EBP6409670.1"/>
    <property type="molecule type" value="Genomic_DNA"/>
</dbReference>
<protein>
    <recommendedName>
        <fullName evidence="2">Conjugal transfer transcriptional regulator TraJ</fullName>
    </recommendedName>
</protein>
<dbReference type="AlphaFoldDB" id="A0A5U3R622"/>
<reference evidence="1" key="1">
    <citation type="submission" date="2018-07" db="EMBL/GenBank/DDBJ databases">
        <authorList>
            <consortium name="GenomeTrakr network: Whole genome sequencing for foodborne pathogen traceback"/>
        </authorList>
    </citation>
    <scope>NUCLEOTIDE SEQUENCE</scope>
    <source>
        <strain evidence="1">TX-883888.SUB.3</strain>
    </source>
</reference>
<sequence length="238" mass="27165">MSARDLMRYSDLSQSPQIHSCFEIFSQMEVPVCIRNSHGEFVFSNSLFSEYIKGSEYEASFWFGKLPFELQCAILNKELDAQANPQMTVIKSVIIDDTFHWYILFQVIKSESESFIVWSFVKDLVFSGGSLRSIENTKLKIKDSLNPALVLEPGVYKTFCLYFSGFSHEFIAKLLGVGVGTSKNRISKSYSLMGIYGRDSMIIYLQSNSYLHGIQMYAFELINAQFSKSNNIPNIYKA</sequence>
<comment type="caution">
    <text evidence="1">The sequence shown here is derived from an EMBL/GenBank/DDBJ whole genome shotgun (WGS) entry which is preliminary data.</text>
</comment>
<evidence type="ECO:0008006" key="2">
    <source>
        <dbReference type="Google" id="ProtNLM"/>
    </source>
</evidence>
<gene>
    <name evidence="1" type="ORF">ABC99_11025</name>
</gene>
<name>A0A5U3R622_SALER</name>
<accession>A0A5U3R622</accession>
<evidence type="ECO:0000313" key="1">
    <source>
        <dbReference type="EMBL" id="EBP6409670.1"/>
    </source>
</evidence>